<dbReference type="InterPro" id="IPR025736">
    <property type="entry name" value="PucR_C-HTH_dom"/>
</dbReference>
<evidence type="ECO:0000259" key="4">
    <source>
        <dbReference type="Pfam" id="PF17853"/>
    </source>
</evidence>
<dbReference type="Pfam" id="PF17853">
    <property type="entry name" value="GGDEF_2"/>
    <property type="match status" value="1"/>
</dbReference>
<dbReference type="Gene3D" id="1.10.10.2840">
    <property type="entry name" value="PucR C-terminal helix-turn-helix domain"/>
    <property type="match status" value="1"/>
</dbReference>
<dbReference type="Proteomes" id="UP001500220">
    <property type="component" value="Unassembled WGS sequence"/>
</dbReference>
<reference evidence="6" key="4">
    <citation type="submission" date="2020-09" db="EMBL/GenBank/DDBJ databases">
        <authorList>
            <person name="Sun Q."/>
            <person name="Zhou Y."/>
        </authorList>
    </citation>
    <scope>NUCLEOTIDE SEQUENCE</scope>
    <source>
        <strain evidence="6">CGMCC 4.7206</strain>
    </source>
</reference>
<name>A0A917JYC9_9PSEU</name>
<comment type="caution">
    <text evidence="6">The sequence shown here is derived from an EMBL/GenBank/DDBJ whole genome shotgun (WGS) entry which is preliminary data.</text>
</comment>
<dbReference type="InterPro" id="IPR051448">
    <property type="entry name" value="CdaR-like_regulators"/>
</dbReference>
<evidence type="ECO:0000313" key="6">
    <source>
        <dbReference type="EMBL" id="GGI92071.1"/>
    </source>
</evidence>
<dbReference type="AlphaFoldDB" id="A0A917JYC9"/>
<dbReference type="PANTHER" id="PTHR33744:SF1">
    <property type="entry name" value="DNA-BINDING TRANSCRIPTIONAL ACTIVATOR ADER"/>
    <property type="match status" value="1"/>
</dbReference>
<proteinExistence type="inferred from homology"/>
<feature type="domain" description="PucR C-terminal helix-turn-helix" evidence="2">
    <location>
        <begin position="341"/>
        <end position="397"/>
    </location>
</feature>
<reference evidence="6 7" key="2">
    <citation type="journal article" date="2014" name="Int. J. Syst. Evol. Microbiol.">
        <title>Complete genome sequence of Corynebacterium casei LMG S-19264T (=DSM 44701T), isolated from a smear-ripened cheese.</title>
        <authorList>
            <consortium name="US DOE Joint Genome Institute (JGI-PGF)"/>
            <person name="Walter F."/>
            <person name="Albersmeier A."/>
            <person name="Kalinowski J."/>
            <person name="Ruckert C."/>
        </authorList>
    </citation>
    <scope>NUCLEOTIDE SEQUENCE [LARGE SCALE GENOMIC DNA]</scope>
    <source>
        <strain evidence="6 7">CGMCC 4.7206</strain>
    </source>
</reference>
<dbReference type="Proteomes" id="UP000597989">
    <property type="component" value="Unassembled WGS sequence"/>
</dbReference>
<evidence type="ECO:0000313" key="8">
    <source>
        <dbReference type="Proteomes" id="UP001500220"/>
    </source>
</evidence>
<comment type="similarity">
    <text evidence="1">Belongs to the CdaR family.</text>
</comment>
<gene>
    <name evidence="5" type="ORF">GCM10009545_33460</name>
    <name evidence="6" type="ORF">GCM10011581_31480</name>
</gene>
<evidence type="ECO:0000259" key="2">
    <source>
        <dbReference type="Pfam" id="PF13556"/>
    </source>
</evidence>
<evidence type="ECO:0000259" key="3">
    <source>
        <dbReference type="Pfam" id="PF14361"/>
    </source>
</evidence>
<dbReference type="PANTHER" id="PTHR33744">
    <property type="entry name" value="CARBOHYDRATE DIACID REGULATOR"/>
    <property type="match status" value="1"/>
</dbReference>
<reference evidence="8" key="3">
    <citation type="journal article" date="2019" name="Int. J. Syst. Evol. Microbiol.">
        <title>The Global Catalogue of Microorganisms (GCM) 10K type strain sequencing project: providing services to taxonomists for standard genome sequencing and annotation.</title>
        <authorList>
            <consortium name="The Broad Institute Genomics Platform"/>
            <consortium name="The Broad Institute Genome Sequencing Center for Infectious Disease"/>
            <person name="Wu L."/>
            <person name="Ma J."/>
        </authorList>
    </citation>
    <scope>NUCLEOTIDE SEQUENCE [LARGE SCALE GENOMIC DNA]</scope>
    <source>
        <strain evidence="8">JCM 10664</strain>
    </source>
</reference>
<dbReference type="EMBL" id="BMMT01000010">
    <property type="protein sequence ID" value="GGI92071.1"/>
    <property type="molecule type" value="Genomic_DNA"/>
</dbReference>
<sequence>MVGRAGRGRGRTASDTDTATVWLTAVAEAASQAAGGVPVELLGDYLPLLAEAAATGRRPKRSELKVVDALGHRAAELGISAGSAVELYLSAAWRLWRQLPEVVRSDDPEEVRAAAEAVLHVVADSVATLAEGYTQARRQLVRWEETLRRELIDDLLRGDADVGGLVERAEPFGLDLSRSHRVALAAPCGRSIDAEAATSSLEKVMLDWLGDRDVLVATKEGVLVVLAPADAAPAGKVSSGAQGTGRLGERMHAELSRLPRGKPWRVAVGRPYAGSYGIARSYEEARDTLTMASTMHLEDPVIYAEELLVYRVLFRDQPAMVDLVRGVLGPLTRARGGAEPLLATLEAFFATGGVVTETARRLHLSVRAVTYRLDRVKALTGHAPTNPAQRLTLHAAVLGARFFGWPQHELPAG</sequence>
<dbReference type="InterPro" id="IPR025751">
    <property type="entry name" value="RsbRD_N_dom"/>
</dbReference>
<organism evidence="6 7">
    <name type="scientific">Saccharopolyspora thermophila</name>
    <dbReference type="NCBI Taxonomy" id="89367"/>
    <lineage>
        <taxon>Bacteria</taxon>
        <taxon>Bacillati</taxon>
        <taxon>Actinomycetota</taxon>
        <taxon>Actinomycetes</taxon>
        <taxon>Pseudonocardiales</taxon>
        <taxon>Pseudonocardiaceae</taxon>
        <taxon>Saccharopolyspora</taxon>
    </lineage>
</organism>
<reference evidence="5" key="5">
    <citation type="submission" date="2023-12" db="EMBL/GenBank/DDBJ databases">
        <authorList>
            <person name="Sun Q."/>
            <person name="Inoue M."/>
        </authorList>
    </citation>
    <scope>NUCLEOTIDE SEQUENCE</scope>
    <source>
        <strain evidence="5">JCM 10664</strain>
    </source>
</reference>
<feature type="domain" description="CdaR GGDEF-like" evidence="4">
    <location>
        <begin position="158"/>
        <end position="290"/>
    </location>
</feature>
<dbReference type="InterPro" id="IPR042070">
    <property type="entry name" value="PucR_C-HTH_sf"/>
</dbReference>
<keyword evidence="8" id="KW-1185">Reference proteome</keyword>
<protein>
    <submittedName>
        <fullName evidence="5">Helix-turn-helix domain-containing protein</fullName>
    </submittedName>
</protein>
<evidence type="ECO:0000313" key="7">
    <source>
        <dbReference type="Proteomes" id="UP000597989"/>
    </source>
</evidence>
<dbReference type="InterPro" id="IPR041522">
    <property type="entry name" value="CdaR_GGDEF"/>
</dbReference>
<dbReference type="Pfam" id="PF13556">
    <property type="entry name" value="HTH_30"/>
    <property type="match status" value="1"/>
</dbReference>
<accession>A0A917JYC9</accession>
<reference evidence="5" key="1">
    <citation type="journal article" date="2014" name="Int. J. Syst. Evol. Microbiol.">
        <title>Complete genome of a new Firmicutes species belonging to the dominant human colonic microbiota ('Ruminococcus bicirculans') reveals two chromosomes and a selective capacity to utilize plant glucans.</title>
        <authorList>
            <consortium name="NISC Comparative Sequencing Program"/>
            <person name="Wegmann U."/>
            <person name="Louis P."/>
            <person name="Goesmann A."/>
            <person name="Henrissat B."/>
            <person name="Duncan S.H."/>
            <person name="Flint H.J."/>
        </authorList>
    </citation>
    <scope>NUCLEOTIDE SEQUENCE</scope>
    <source>
        <strain evidence="5">JCM 10664</strain>
    </source>
</reference>
<dbReference type="EMBL" id="BAAAHC010000013">
    <property type="protein sequence ID" value="GAA0528417.1"/>
    <property type="molecule type" value="Genomic_DNA"/>
</dbReference>
<evidence type="ECO:0000256" key="1">
    <source>
        <dbReference type="ARBA" id="ARBA00006754"/>
    </source>
</evidence>
<evidence type="ECO:0000313" key="5">
    <source>
        <dbReference type="EMBL" id="GAA0528417.1"/>
    </source>
</evidence>
<dbReference type="Pfam" id="PF14361">
    <property type="entry name" value="RsbRD_N"/>
    <property type="match status" value="1"/>
</dbReference>
<feature type="domain" description="RsbT co-antagonist protein RsbRD N-terminal" evidence="3">
    <location>
        <begin position="46"/>
        <end position="148"/>
    </location>
</feature>